<keyword evidence="3 6" id="KW-0812">Transmembrane</keyword>
<dbReference type="STRING" id="307507.A0A2V0NTS1"/>
<dbReference type="Proteomes" id="UP000247498">
    <property type="component" value="Unassembled WGS sequence"/>
</dbReference>
<evidence type="ECO:0000256" key="5">
    <source>
        <dbReference type="ARBA" id="ARBA00023136"/>
    </source>
</evidence>
<dbReference type="Gene3D" id="1.20.5.110">
    <property type="match status" value="1"/>
</dbReference>
<evidence type="ECO:0000256" key="6">
    <source>
        <dbReference type="SAM" id="Phobius"/>
    </source>
</evidence>
<dbReference type="AlphaFoldDB" id="A0A2V0NTS1"/>
<dbReference type="OrthoDB" id="261831at2759"/>
<evidence type="ECO:0000313" key="7">
    <source>
        <dbReference type="EMBL" id="GBF91068.1"/>
    </source>
</evidence>
<dbReference type="GO" id="GO:0016020">
    <property type="term" value="C:membrane"/>
    <property type="evidence" value="ECO:0007669"/>
    <property type="project" value="UniProtKB-SubCell"/>
</dbReference>
<evidence type="ECO:0000256" key="2">
    <source>
        <dbReference type="ARBA" id="ARBA00022448"/>
    </source>
</evidence>
<keyword evidence="2" id="KW-0813">Transport</keyword>
<dbReference type="InParanoid" id="A0A2V0NTS1"/>
<evidence type="ECO:0008006" key="9">
    <source>
        <dbReference type="Google" id="ProtNLM"/>
    </source>
</evidence>
<keyword evidence="8" id="KW-1185">Reference proteome</keyword>
<name>A0A2V0NTS1_9CHLO</name>
<dbReference type="SUPFAM" id="SSF58038">
    <property type="entry name" value="SNARE fusion complex"/>
    <property type="match status" value="1"/>
</dbReference>
<accession>A0A2V0NTS1</accession>
<dbReference type="FunCoup" id="A0A2V0NTS1">
    <property type="interactions" value="171"/>
</dbReference>
<proteinExistence type="predicted"/>
<sequence length="125" mass="14324">MAYGGGYTSRSGLNARSAPSDQLQINIEGFNYDSQLADLRTDVKRIKQLAYAIDDERKLQGAEISTLEEYMEKAQMMLKKAGQRLNIVSRQSRSWLMLWVLLFAMGLFFAVYVLKKLHRLGKMII</sequence>
<gene>
    <name evidence="7" type="ORF">Rsub_03924</name>
</gene>
<evidence type="ECO:0000313" key="8">
    <source>
        <dbReference type="Proteomes" id="UP000247498"/>
    </source>
</evidence>
<comment type="subcellular location">
    <subcellularLocation>
        <location evidence="1">Membrane</location>
        <topology evidence="1">Single-pass membrane protein</topology>
    </subcellularLocation>
</comment>
<dbReference type="EMBL" id="BDRX01000021">
    <property type="protein sequence ID" value="GBF91068.1"/>
    <property type="molecule type" value="Genomic_DNA"/>
</dbReference>
<keyword evidence="5 6" id="KW-0472">Membrane</keyword>
<reference evidence="7 8" key="1">
    <citation type="journal article" date="2018" name="Sci. Rep.">
        <title>Raphidocelis subcapitata (=Pseudokirchneriella subcapitata) provides an insight into genome evolution and environmental adaptations in the Sphaeropleales.</title>
        <authorList>
            <person name="Suzuki S."/>
            <person name="Yamaguchi H."/>
            <person name="Nakajima N."/>
            <person name="Kawachi M."/>
        </authorList>
    </citation>
    <scope>NUCLEOTIDE SEQUENCE [LARGE SCALE GENOMIC DNA]</scope>
    <source>
        <strain evidence="7 8">NIES-35</strain>
    </source>
</reference>
<protein>
    <recommendedName>
        <fullName evidence="9">t-SNARE coiled-coil homology domain-containing protein</fullName>
    </recommendedName>
</protein>
<dbReference type="PANTHER" id="PTHR12791">
    <property type="entry name" value="GOLGI SNARE BET1-RELATED"/>
    <property type="match status" value="1"/>
</dbReference>
<evidence type="ECO:0000256" key="3">
    <source>
        <dbReference type="ARBA" id="ARBA00022692"/>
    </source>
</evidence>
<dbReference type="CDD" id="cd15841">
    <property type="entry name" value="SNARE_Qc"/>
    <property type="match status" value="1"/>
</dbReference>
<organism evidence="7 8">
    <name type="scientific">Raphidocelis subcapitata</name>
    <dbReference type="NCBI Taxonomy" id="307507"/>
    <lineage>
        <taxon>Eukaryota</taxon>
        <taxon>Viridiplantae</taxon>
        <taxon>Chlorophyta</taxon>
        <taxon>core chlorophytes</taxon>
        <taxon>Chlorophyceae</taxon>
        <taxon>CS clade</taxon>
        <taxon>Sphaeropleales</taxon>
        <taxon>Selenastraceae</taxon>
        <taxon>Raphidocelis</taxon>
    </lineage>
</organism>
<keyword evidence="4 6" id="KW-1133">Transmembrane helix</keyword>
<evidence type="ECO:0000256" key="1">
    <source>
        <dbReference type="ARBA" id="ARBA00004167"/>
    </source>
</evidence>
<feature type="transmembrane region" description="Helical" evidence="6">
    <location>
        <begin position="95"/>
        <end position="114"/>
    </location>
</feature>
<comment type="caution">
    <text evidence="7">The sequence shown here is derived from an EMBL/GenBank/DDBJ whole genome shotgun (WGS) entry which is preliminary data.</text>
</comment>
<evidence type="ECO:0000256" key="4">
    <source>
        <dbReference type="ARBA" id="ARBA00022989"/>
    </source>
</evidence>